<name>A0A512C6M8_9BACT</name>
<dbReference type="EMBL" id="BJYV01000001">
    <property type="protein sequence ID" value="GEO19862.1"/>
    <property type="molecule type" value="Genomic_DNA"/>
</dbReference>
<dbReference type="Proteomes" id="UP000321301">
    <property type="component" value="Unassembled WGS sequence"/>
</dbReference>
<evidence type="ECO:0000313" key="2">
    <source>
        <dbReference type="Proteomes" id="UP000321301"/>
    </source>
</evidence>
<dbReference type="AlphaFoldDB" id="A0A512C6M8"/>
<dbReference type="RefSeq" id="WP_020890969.1">
    <property type="nucleotide sequence ID" value="NZ_BJYV01000001.1"/>
</dbReference>
<sequence length="129" mass="13588">MAQGEFSKINTYASIGAVPGLEALMNVEILINDGGYLTWYGRAGLGYSGIILAEGGPGVLAAMTLLTGKKNHHLELNGGAFVGYDNYHDDTFVLPSLDLGYRFQKPSGGILFKVKAGILGLGLGLGYSF</sequence>
<organism evidence="1 2">
    <name type="scientific">Cyclobacterium qasimii</name>
    <dbReference type="NCBI Taxonomy" id="1350429"/>
    <lineage>
        <taxon>Bacteria</taxon>
        <taxon>Pseudomonadati</taxon>
        <taxon>Bacteroidota</taxon>
        <taxon>Cytophagia</taxon>
        <taxon>Cytophagales</taxon>
        <taxon>Cyclobacteriaceae</taxon>
        <taxon>Cyclobacterium</taxon>
    </lineage>
</organism>
<comment type="caution">
    <text evidence="1">The sequence shown here is derived from an EMBL/GenBank/DDBJ whole genome shotgun (WGS) entry which is preliminary data.</text>
</comment>
<gene>
    <name evidence="1" type="ORF">CQA01_03960</name>
</gene>
<protein>
    <recommendedName>
        <fullName evidence="3">DUF3575 domain-containing protein</fullName>
    </recommendedName>
</protein>
<keyword evidence="2" id="KW-1185">Reference proteome</keyword>
<accession>A0A512C6M8</accession>
<proteinExistence type="predicted"/>
<evidence type="ECO:0000313" key="1">
    <source>
        <dbReference type="EMBL" id="GEO19862.1"/>
    </source>
</evidence>
<evidence type="ECO:0008006" key="3">
    <source>
        <dbReference type="Google" id="ProtNLM"/>
    </source>
</evidence>
<reference evidence="1 2" key="1">
    <citation type="submission" date="2019-07" db="EMBL/GenBank/DDBJ databases">
        <title>Whole genome shotgun sequence of Cyclobacterium qasimii NBRC 106168.</title>
        <authorList>
            <person name="Hosoyama A."/>
            <person name="Uohara A."/>
            <person name="Ohji S."/>
            <person name="Ichikawa N."/>
        </authorList>
    </citation>
    <scope>NUCLEOTIDE SEQUENCE [LARGE SCALE GENOMIC DNA]</scope>
    <source>
        <strain evidence="1 2">NBRC 106168</strain>
    </source>
</reference>